<accession>A0ABT4IPZ9</accession>
<name>A0ABT4IPZ9_9GAMM</name>
<sequence length="251" mass="28664">MASLPLGLSRYADRSEICHAHIVGDCVRGEDSSEKKVLLIGDSHAAQLNYFSDVVGSALGIGIRVLSSSGCVVIPDFDVERIPDFAQERCRNQINETKPYINSAQNIILAGKWVRHYESEEFFQALSDFFYWAEDNDVNVLVLSQPPLFEVNIQRVLRFQNLGFKPEVRRDPERDVANEKVSDLASKFNHIKYLDLTESYLFENAPFYRGENIYFDKNHLNEEGARQYGEMAIPYISRWLEVGDKKISNSG</sequence>
<dbReference type="InterPro" id="IPR036514">
    <property type="entry name" value="SGNH_hydro_sf"/>
</dbReference>
<dbReference type="RefSeq" id="WP_268900914.1">
    <property type="nucleotide sequence ID" value="NZ_JAKNQU010000001.1"/>
</dbReference>
<protein>
    <recommendedName>
        <fullName evidence="1">SGNH domain-containing protein</fullName>
    </recommendedName>
</protein>
<evidence type="ECO:0000313" key="3">
    <source>
        <dbReference type="Proteomes" id="UP001321125"/>
    </source>
</evidence>
<feature type="domain" description="SGNH" evidence="1">
    <location>
        <begin position="22"/>
        <end position="231"/>
    </location>
</feature>
<dbReference type="Gene3D" id="3.40.50.1110">
    <property type="entry name" value="SGNH hydrolase"/>
    <property type="match status" value="1"/>
</dbReference>
<keyword evidence="3" id="KW-1185">Reference proteome</keyword>
<reference evidence="2 3" key="1">
    <citation type="submission" date="2022-02" db="EMBL/GenBank/DDBJ databases">
        <title>Study of halophilic communities from a Mexican lake.</title>
        <authorList>
            <person name="Hernandez-Soto L.M."/>
            <person name="Martinez-Abarca F."/>
            <person name="Ramirez-Saad H.C."/>
            <person name="Aguirre-Garrido J.F."/>
        </authorList>
    </citation>
    <scope>NUCLEOTIDE SEQUENCE [LARGE SCALE GENOMIC DNA]</scope>
    <source>
        <strain evidence="2 3">Hjan13</strain>
    </source>
</reference>
<dbReference type="Proteomes" id="UP001321125">
    <property type="component" value="Unassembled WGS sequence"/>
</dbReference>
<organism evidence="2 3">
    <name type="scientific">Vreelandella janggokensis</name>
    <dbReference type="NCBI Taxonomy" id="370767"/>
    <lineage>
        <taxon>Bacteria</taxon>
        <taxon>Pseudomonadati</taxon>
        <taxon>Pseudomonadota</taxon>
        <taxon>Gammaproteobacteria</taxon>
        <taxon>Oceanospirillales</taxon>
        <taxon>Halomonadaceae</taxon>
        <taxon>Vreelandella</taxon>
    </lineage>
</organism>
<gene>
    <name evidence="2" type="ORF">L0635_01455</name>
</gene>
<dbReference type="Pfam" id="PF19040">
    <property type="entry name" value="SGNH"/>
    <property type="match status" value="1"/>
</dbReference>
<dbReference type="InterPro" id="IPR043968">
    <property type="entry name" value="SGNH"/>
</dbReference>
<proteinExistence type="predicted"/>
<evidence type="ECO:0000313" key="2">
    <source>
        <dbReference type="EMBL" id="MCZ0925746.1"/>
    </source>
</evidence>
<dbReference type="EMBL" id="JAKNQU010000001">
    <property type="protein sequence ID" value="MCZ0925746.1"/>
    <property type="molecule type" value="Genomic_DNA"/>
</dbReference>
<dbReference type="SUPFAM" id="SSF52266">
    <property type="entry name" value="SGNH hydrolase"/>
    <property type="match status" value="1"/>
</dbReference>
<comment type="caution">
    <text evidence="2">The sequence shown here is derived from an EMBL/GenBank/DDBJ whole genome shotgun (WGS) entry which is preliminary data.</text>
</comment>
<evidence type="ECO:0000259" key="1">
    <source>
        <dbReference type="Pfam" id="PF19040"/>
    </source>
</evidence>